<keyword evidence="7" id="KW-0653">Protein transport</keyword>
<comment type="subcellular location">
    <subcellularLocation>
        <location evidence="1">Cell inner membrane</location>
        <topology evidence="1">Single-pass membrane protein</topology>
        <orientation evidence="1">Periplasmic side</orientation>
    </subcellularLocation>
</comment>
<organism evidence="11 12">
    <name type="scientific">Fodinibius salicampi</name>
    <dbReference type="NCBI Taxonomy" id="1920655"/>
    <lineage>
        <taxon>Bacteria</taxon>
        <taxon>Pseudomonadati</taxon>
        <taxon>Balneolota</taxon>
        <taxon>Balneolia</taxon>
        <taxon>Balneolales</taxon>
        <taxon>Balneolaceae</taxon>
        <taxon>Fodinibius</taxon>
    </lineage>
</organism>
<evidence type="ECO:0000313" key="11">
    <source>
        <dbReference type="EMBL" id="MCW9711848.1"/>
    </source>
</evidence>
<dbReference type="RefSeq" id="WP_265787381.1">
    <property type="nucleotide sequence ID" value="NZ_BAABRS010000001.1"/>
</dbReference>
<keyword evidence="4" id="KW-1003">Cell membrane</keyword>
<comment type="caution">
    <text evidence="11">The sequence shown here is derived from an EMBL/GenBank/DDBJ whole genome shotgun (WGS) entry which is preliminary data.</text>
</comment>
<dbReference type="Proteomes" id="UP001207337">
    <property type="component" value="Unassembled WGS sequence"/>
</dbReference>
<evidence type="ECO:0000256" key="8">
    <source>
        <dbReference type="ARBA" id="ARBA00022989"/>
    </source>
</evidence>
<evidence type="ECO:0000313" key="12">
    <source>
        <dbReference type="Proteomes" id="UP001207337"/>
    </source>
</evidence>
<keyword evidence="3" id="KW-0813">Transport</keyword>
<evidence type="ECO:0000256" key="5">
    <source>
        <dbReference type="ARBA" id="ARBA00022519"/>
    </source>
</evidence>
<keyword evidence="5" id="KW-0997">Cell inner membrane</keyword>
<dbReference type="NCBIfam" id="TIGR01352">
    <property type="entry name" value="tonB_Cterm"/>
    <property type="match status" value="1"/>
</dbReference>
<keyword evidence="6" id="KW-0812">Transmembrane</keyword>
<dbReference type="PANTHER" id="PTHR33446">
    <property type="entry name" value="PROTEIN TONB-RELATED"/>
    <property type="match status" value="1"/>
</dbReference>
<evidence type="ECO:0000256" key="1">
    <source>
        <dbReference type="ARBA" id="ARBA00004383"/>
    </source>
</evidence>
<keyword evidence="8" id="KW-1133">Transmembrane helix</keyword>
<evidence type="ECO:0000256" key="3">
    <source>
        <dbReference type="ARBA" id="ARBA00022448"/>
    </source>
</evidence>
<evidence type="ECO:0000256" key="9">
    <source>
        <dbReference type="ARBA" id="ARBA00023136"/>
    </source>
</evidence>
<dbReference type="EMBL" id="JAJNDC010000001">
    <property type="protein sequence ID" value="MCW9711848.1"/>
    <property type="molecule type" value="Genomic_DNA"/>
</dbReference>
<dbReference type="PANTHER" id="PTHR33446:SF2">
    <property type="entry name" value="PROTEIN TONB"/>
    <property type="match status" value="1"/>
</dbReference>
<dbReference type="InterPro" id="IPR037682">
    <property type="entry name" value="TonB_C"/>
</dbReference>
<protein>
    <submittedName>
        <fullName evidence="11">Energy transducer TonB</fullName>
    </submittedName>
</protein>
<dbReference type="InterPro" id="IPR006260">
    <property type="entry name" value="TonB/TolA_C"/>
</dbReference>
<dbReference type="SUPFAM" id="SSF74653">
    <property type="entry name" value="TolA/TonB C-terminal domain"/>
    <property type="match status" value="1"/>
</dbReference>
<gene>
    <name evidence="11" type="ORF">LQ318_02925</name>
</gene>
<evidence type="ECO:0000256" key="2">
    <source>
        <dbReference type="ARBA" id="ARBA00006555"/>
    </source>
</evidence>
<dbReference type="PROSITE" id="PS52015">
    <property type="entry name" value="TONB_CTD"/>
    <property type="match status" value="1"/>
</dbReference>
<dbReference type="InterPro" id="IPR051045">
    <property type="entry name" value="TonB-dependent_transducer"/>
</dbReference>
<dbReference type="Gene3D" id="3.30.1150.10">
    <property type="match status" value="1"/>
</dbReference>
<accession>A0ABT3PVH8</accession>
<keyword evidence="9" id="KW-0472">Membrane</keyword>
<proteinExistence type="inferred from homology"/>
<evidence type="ECO:0000256" key="7">
    <source>
        <dbReference type="ARBA" id="ARBA00022927"/>
    </source>
</evidence>
<evidence type="ECO:0000256" key="6">
    <source>
        <dbReference type="ARBA" id="ARBA00022692"/>
    </source>
</evidence>
<comment type="similarity">
    <text evidence="2">Belongs to the TonB family.</text>
</comment>
<evidence type="ECO:0000259" key="10">
    <source>
        <dbReference type="PROSITE" id="PS52015"/>
    </source>
</evidence>
<feature type="domain" description="TonB C-terminal" evidence="10">
    <location>
        <begin position="17"/>
        <end position="108"/>
    </location>
</feature>
<evidence type="ECO:0000256" key="4">
    <source>
        <dbReference type="ARBA" id="ARBA00022475"/>
    </source>
</evidence>
<sequence>MSQSASGEIHTVVDVMPEIEGGLSALYKKIKYPQKAISEGISGRVYLQLIVDENGNAQNPEVLRDIGGGCGEAAVEAIKKVKFTPGKQGGKAVKVKYSLPVTFRIEES</sequence>
<reference evidence="11 12" key="1">
    <citation type="submission" date="2021-11" db="EMBL/GenBank/DDBJ databases">
        <title>Aliifidinibius sp. nov., a new bacterium isolated from saline soil.</title>
        <authorList>
            <person name="Galisteo C."/>
            <person name="De La Haba R."/>
            <person name="Sanchez-Porro C."/>
            <person name="Ventosa A."/>
        </authorList>
    </citation>
    <scope>NUCLEOTIDE SEQUENCE [LARGE SCALE GENOMIC DNA]</scope>
    <source>
        <strain evidence="11 12">KACC 190600</strain>
    </source>
</reference>
<keyword evidence="12" id="KW-1185">Reference proteome</keyword>
<name>A0ABT3PVH8_9BACT</name>
<dbReference type="Pfam" id="PF03544">
    <property type="entry name" value="TonB_C"/>
    <property type="match status" value="1"/>
</dbReference>